<gene>
    <name evidence="1" type="ORF">N8T08_000302</name>
</gene>
<dbReference type="EMBL" id="JAOPJF010000010">
    <property type="protein sequence ID" value="KAK1147789.1"/>
    <property type="molecule type" value="Genomic_DNA"/>
</dbReference>
<keyword evidence="2" id="KW-1185">Reference proteome</keyword>
<evidence type="ECO:0000313" key="1">
    <source>
        <dbReference type="EMBL" id="KAK1147789.1"/>
    </source>
</evidence>
<protein>
    <submittedName>
        <fullName evidence="1">Uncharacterized protein</fullName>
    </submittedName>
</protein>
<reference evidence="1 2" key="1">
    <citation type="journal article" date="2023" name="ACS Omega">
        <title>Identification of the Neoaspergillic Acid Biosynthesis Gene Cluster by Establishing an In Vitro CRISPR-Ribonucleoprotein Genetic System in Aspergillus melleus.</title>
        <authorList>
            <person name="Yuan B."/>
            <person name="Grau M.F."/>
            <person name="Murata R.M."/>
            <person name="Torok T."/>
            <person name="Venkateswaran K."/>
            <person name="Stajich J.E."/>
            <person name="Wang C.C.C."/>
        </authorList>
    </citation>
    <scope>NUCLEOTIDE SEQUENCE [LARGE SCALE GENOMIC DNA]</scope>
    <source>
        <strain evidence="1 2">IMV 1140</strain>
    </source>
</reference>
<comment type="caution">
    <text evidence="1">The sequence shown here is derived from an EMBL/GenBank/DDBJ whole genome shotgun (WGS) entry which is preliminary data.</text>
</comment>
<sequence>MSSILQADVYVSSRLPLATKRLGETSYFSPISCTLIHGESEAVLVDTPISISQTEDLASWIKTTAPGKNLRYVYITHGHGDHWFGITVLRTHWPNLRALATPGTVEHMKEQIKPAIFEGTWLSLFPGGQIPQTPELAEAMKSPVFEIEGHEFRAIEVGHTDTYNTSVLYVPSIHLVVAGDAVYGDVHQYFGEANTTEKRQEWLRALDAIEALNPHTVVAGHKRAGTVDGVFNVQKTRQYILDFEKAVSAASNWKELAEEMQRRYPRRINPHAILRGAVAAFPEPSSSRSGRI</sequence>
<dbReference type="Proteomes" id="UP001177260">
    <property type="component" value="Unassembled WGS sequence"/>
</dbReference>
<proteinExistence type="predicted"/>
<evidence type="ECO:0000313" key="2">
    <source>
        <dbReference type="Proteomes" id="UP001177260"/>
    </source>
</evidence>
<accession>A0ACC3BBQ2</accession>
<name>A0ACC3BBQ2_9EURO</name>
<organism evidence="1 2">
    <name type="scientific">Aspergillus melleus</name>
    <dbReference type="NCBI Taxonomy" id="138277"/>
    <lineage>
        <taxon>Eukaryota</taxon>
        <taxon>Fungi</taxon>
        <taxon>Dikarya</taxon>
        <taxon>Ascomycota</taxon>
        <taxon>Pezizomycotina</taxon>
        <taxon>Eurotiomycetes</taxon>
        <taxon>Eurotiomycetidae</taxon>
        <taxon>Eurotiales</taxon>
        <taxon>Aspergillaceae</taxon>
        <taxon>Aspergillus</taxon>
        <taxon>Aspergillus subgen. Circumdati</taxon>
    </lineage>
</organism>